<evidence type="ECO:0000256" key="9">
    <source>
        <dbReference type="ARBA" id="ARBA00031926"/>
    </source>
</evidence>
<dbReference type="InterPro" id="IPR049023">
    <property type="entry name" value="AMG1_II"/>
</dbReference>
<feature type="domain" description="Alpha-D-phosphohexomutase alpha/beta/alpha" evidence="11">
    <location>
        <begin position="98"/>
        <end position="167"/>
    </location>
</feature>
<keyword evidence="8" id="KW-0413">Isomerase</keyword>
<dbReference type="Pfam" id="PF21405">
    <property type="entry name" value="AMG1_II"/>
    <property type="match status" value="1"/>
</dbReference>
<sequence length="326" mass="34959">MFAEAVRVAKKSHQKTTTRTIKYGTAGFRDKAEELDFVMYRMGLLAAMRSRDTRAAIGVMITASHNPAPDNGVKLVDPQGEMLAPAWEAHATTLVNATDDGIAAALEAIVNAAKINTGNDANVIIARDTRPSSNGLRDAVLAGVAAAGGEVRDLGVQSTPVLHYVVTCNNDGGEYGEPTVEGYYKKISQAFTLLRSQGASNGKYEPVILFDGANGVGALAMEEFLKHLPQTSLKATTFNKGAGILNHLCGADYVKARTQQKWPEGVPQSPDARCVSVDGDADRVMYSFLDSDGQYYMLDGDKIATLPRLTTSRRSWACRCPASRPA</sequence>
<dbReference type="InterPro" id="IPR005844">
    <property type="entry name" value="A-D-PHexomutase_a/b/a-I"/>
</dbReference>
<organism evidence="13 14">
    <name type="scientific">Chionoecetes opilio</name>
    <name type="common">Atlantic snow crab</name>
    <name type="synonym">Cancer opilio</name>
    <dbReference type="NCBI Taxonomy" id="41210"/>
    <lineage>
        <taxon>Eukaryota</taxon>
        <taxon>Metazoa</taxon>
        <taxon>Ecdysozoa</taxon>
        <taxon>Arthropoda</taxon>
        <taxon>Crustacea</taxon>
        <taxon>Multicrustacea</taxon>
        <taxon>Malacostraca</taxon>
        <taxon>Eumalacostraca</taxon>
        <taxon>Eucarida</taxon>
        <taxon>Decapoda</taxon>
        <taxon>Pleocyemata</taxon>
        <taxon>Brachyura</taxon>
        <taxon>Eubrachyura</taxon>
        <taxon>Majoidea</taxon>
        <taxon>Majidae</taxon>
        <taxon>Chionoecetes</taxon>
    </lineage>
</organism>
<dbReference type="EMBL" id="JACEEZ010024460">
    <property type="protein sequence ID" value="KAG0710182.1"/>
    <property type="molecule type" value="Genomic_DNA"/>
</dbReference>
<keyword evidence="6" id="KW-0479">Metal-binding</keyword>
<proteinExistence type="inferred from homology"/>
<dbReference type="Proteomes" id="UP000770661">
    <property type="component" value="Unassembled WGS sequence"/>
</dbReference>
<feature type="domain" description="Alpha-D-phosphohexomutase alpha/beta/alpha" evidence="11">
    <location>
        <begin position="50"/>
        <end position="97"/>
    </location>
</feature>
<dbReference type="InterPro" id="IPR016066">
    <property type="entry name" value="A-D-PHexomutase_CS"/>
</dbReference>
<protein>
    <recommendedName>
        <fullName evidence="5">phosphoacetylglucosamine mutase</fullName>
        <ecNumber evidence="5">5.4.2.3</ecNumber>
    </recommendedName>
    <alternativeName>
        <fullName evidence="10">Acetylglucosamine phosphomutase</fullName>
    </alternativeName>
    <alternativeName>
        <fullName evidence="9">N-acetylglucosamine-phosphate mutase</fullName>
    </alternativeName>
</protein>
<comment type="cofactor">
    <cofactor evidence="2">
        <name>Mg(2+)</name>
        <dbReference type="ChEBI" id="CHEBI:18420"/>
    </cofactor>
</comment>
<dbReference type="FunFam" id="3.40.120.10:FF:000013">
    <property type="entry name" value="Phosphoacetylglucosamine mutase"/>
    <property type="match status" value="1"/>
</dbReference>
<comment type="similarity">
    <text evidence="4">Belongs to the phosphohexose mutase family.</text>
</comment>
<evidence type="ECO:0000256" key="10">
    <source>
        <dbReference type="ARBA" id="ARBA00032065"/>
    </source>
</evidence>
<reference evidence="13" key="1">
    <citation type="submission" date="2020-07" db="EMBL/GenBank/DDBJ databases">
        <title>The High-quality genome of the commercially important snow crab, Chionoecetes opilio.</title>
        <authorList>
            <person name="Jeong J.-H."/>
            <person name="Ryu S."/>
        </authorList>
    </citation>
    <scope>NUCLEOTIDE SEQUENCE</scope>
    <source>
        <strain evidence="13">MADBK_172401_WGS</strain>
        <tissue evidence="13">Digestive gland</tissue>
    </source>
</reference>
<comment type="pathway">
    <text evidence="3">Nucleotide-sugar biosynthesis; UDP-N-acetyl-alpha-D-glucosamine biosynthesis; N-acetyl-alpha-D-glucosamine 1-phosphate from alpha-D-glucosamine 6-phosphate (route I): step 2/2.</text>
</comment>
<feature type="domain" description="Phosphoacetylglucosamine mutase AMG1" evidence="12">
    <location>
        <begin position="206"/>
        <end position="284"/>
    </location>
</feature>
<evidence type="ECO:0000259" key="11">
    <source>
        <dbReference type="Pfam" id="PF02878"/>
    </source>
</evidence>
<accession>A0A8J4XMJ9</accession>
<dbReference type="SUPFAM" id="SSF53738">
    <property type="entry name" value="Phosphoglucomutase, first 3 domains"/>
    <property type="match status" value="3"/>
</dbReference>
<dbReference type="GO" id="GO:0005975">
    <property type="term" value="P:carbohydrate metabolic process"/>
    <property type="evidence" value="ECO:0007669"/>
    <property type="project" value="InterPro"/>
</dbReference>
<gene>
    <name evidence="13" type="primary">PGM3</name>
    <name evidence="13" type="ORF">GWK47_023342</name>
</gene>
<dbReference type="AlphaFoldDB" id="A0A8J4XMJ9"/>
<dbReference type="GO" id="GO:0004610">
    <property type="term" value="F:phosphoacetylglucosamine mutase activity"/>
    <property type="evidence" value="ECO:0007669"/>
    <property type="project" value="UniProtKB-EC"/>
</dbReference>
<comment type="catalytic activity">
    <reaction evidence="1">
        <text>N-acetyl-alpha-D-glucosamine 1-phosphate = N-acetyl-D-glucosamine 6-phosphate</text>
        <dbReference type="Rhea" id="RHEA:23804"/>
        <dbReference type="ChEBI" id="CHEBI:57513"/>
        <dbReference type="ChEBI" id="CHEBI:57776"/>
        <dbReference type="EC" id="5.4.2.3"/>
    </reaction>
</comment>
<dbReference type="PANTHER" id="PTHR45955">
    <property type="entry name" value="PHOSPHOACETYLGLUCOSAMINE MUTASE"/>
    <property type="match status" value="1"/>
</dbReference>
<dbReference type="GO" id="GO:0000287">
    <property type="term" value="F:magnesium ion binding"/>
    <property type="evidence" value="ECO:0007669"/>
    <property type="project" value="InterPro"/>
</dbReference>
<evidence type="ECO:0000256" key="2">
    <source>
        <dbReference type="ARBA" id="ARBA00001946"/>
    </source>
</evidence>
<dbReference type="OrthoDB" id="1928at2759"/>
<dbReference type="PROSITE" id="PS00710">
    <property type="entry name" value="PGM_PMM"/>
    <property type="match status" value="1"/>
</dbReference>
<evidence type="ECO:0000313" key="14">
    <source>
        <dbReference type="Proteomes" id="UP000770661"/>
    </source>
</evidence>
<evidence type="ECO:0000256" key="5">
    <source>
        <dbReference type="ARBA" id="ARBA00012731"/>
    </source>
</evidence>
<evidence type="ECO:0000256" key="1">
    <source>
        <dbReference type="ARBA" id="ARBA00000558"/>
    </source>
</evidence>
<comment type="caution">
    <text evidence="13">The sequence shown here is derived from an EMBL/GenBank/DDBJ whole genome shotgun (WGS) entry which is preliminary data.</text>
</comment>
<dbReference type="GO" id="GO:0006048">
    <property type="term" value="P:UDP-N-acetylglucosamine biosynthetic process"/>
    <property type="evidence" value="ECO:0007669"/>
    <property type="project" value="TreeGrafter"/>
</dbReference>
<keyword evidence="7" id="KW-0460">Magnesium</keyword>
<evidence type="ECO:0000313" key="13">
    <source>
        <dbReference type="EMBL" id="KAG0710182.1"/>
    </source>
</evidence>
<dbReference type="InterPro" id="IPR016055">
    <property type="entry name" value="A-D-PHexomutase_a/b/a-I/II/III"/>
</dbReference>
<dbReference type="Gene3D" id="3.40.120.10">
    <property type="entry name" value="Alpha-D-Glucose-1,6-Bisphosphate, subunit A, domain 3"/>
    <property type="match status" value="2"/>
</dbReference>
<evidence type="ECO:0000259" key="12">
    <source>
        <dbReference type="Pfam" id="PF21405"/>
    </source>
</evidence>
<evidence type="ECO:0000256" key="4">
    <source>
        <dbReference type="ARBA" id="ARBA00010231"/>
    </source>
</evidence>
<dbReference type="Pfam" id="PF02878">
    <property type="entry name" value="PGM_PMM_I"/>
    <property type="match status" value="2"/>
</dbReference>
<keyword evidence="14" id="KW-1185">Reference proteome</keyword>
<dbReference type="EC" id="5.4.2.3" evidence="5"/>
<evidence type="ECO:0000256" key="8">
    <source>
        <dbReference type="ARBA" id="ARBA00023235"/>
    </source>
</evidence>
<name>A0A8J4XMJ9_CHIOP</name>
<dbReference type="PANTHER" id="PTHR45955:SF1">
    <property type="entry name" value="PHOSPHOACETYLGLUCOSAMINE MUTASE"/>
    <property type="match status" value="1"/>
</dbReference>
<evidence type="ECO:0000256" key="3">
    <source>
        <dbReference type="ARBA" id="ARBA00004865"/>
    </source>
</evidence>
<evidence type="ECO:0000256" key="7">
    <source>
        <dbReference type="ARBA" id="ARBA00022842"/>
    </source>
</evidence>
<evidence type="ECO:0000256" key="6">
    <source>
        <dbReference type="ARBA" id="ARBA00022723"/>
    </source>
</evidence>